<keyword evidence="7 11" id="KW-0963">Cytoplasm</keyword>
<evidence type="ECO:0000256" key="9">
    <source>
        <dbReference type="ARBA" id="ARBA00022679"/>
    </source>
</evidence>
<comment type="pathway">
    <text evidence="4 11">Purine metabolism; AMP biosynthesis via salvage pathway; AMP from adenine: step 1/1.</text>
</comment>
<dbReference type="InterPro" id="IPR050054">
    <property type="entry name" value="UPRTase/APRTase"/>
</dbReference>
<keyword evidence="8 11" id="KW-0328">Glycosyltransferase</keyword>
<dbReference type="GO" id="GO:0016208">
    <property type="term" value="F:AMP binding"/>
    <property type="evidence" value="ECO:0007669"/>
    <property type="project" value="TreeGrafter"/>
</dbReference>
<dbReference type="GO" id="GO:0006168">
    <property type="term" value="P:adenine salvage"/>
    <property type="evidence" value="ECO:0007669"/>
    <property type="project" value="InterPro"/>
</dbReference>
<evidence type="ECO:0000256" key="5">
    <source>
        <dbReference type="ARBA" id="ARBA00008391"/>
    </source>
</evidence>
<dbReference type="GO" id="GO:0003999">
    <property type="term" value="F:adenine phosphoribosyltransferase activity"/>
    <property type="evidence" value="ECO:0007669"/>
    <property type="project" value="UniProtKB-UniRule"/>
</dbReference>
<comment type="subcellular location">
    <subcellularLocation>
        <location evidence="3 11">Cytoplasm</location>
    </subcellularLocation>
</comment>
<dbReference type="GO" id="GO:0002055">
    <property type="term" value="F:adenine binding"/>
    <property type="evidence" value="ECO:0007669"/>
    <property type="project" value="TreeGrafter"/>
</dbReference>
<dbReference type="InterPro" id="IPR000836">
    <property type="entry name" value="PRTase_dom"/>
</dbReference>
<dbReference type="UniPathway" id="UPA00588">
    <property type="reaction ID" value="UER00646"/>
</dbReference>
<dbReference type="Proteomes" id="UP000298681">
    <property type="component" value="Unassembled WGS sequence"/>
</dbReference>
<comment type="caution">
    <text evidence="13">The sequence shown here is derived from an EMBL/GenBank/DDBJ whole genome shotgun (WGS) entry which is preliminary data.</text>
</comment>
<evidence type="ECO:0000256" key="7">
    <source>
        <dbReference type="ARBA" id="ARBA00022490"/>
    </source>
</evidence>
<dbReference type="NCBIfam" id="NF002636">
    <property type="entry name" value="PRK02304.1-5"/>
    <property type="match status" value="1"/>
</dbReference>
<comment type="function">
    <text evidence="2 11">Catalyzes a salvage reaction resulting in the formation of AMP, that is energically less costly than de novo synthesis.</text>
</comment>
<dbReference type="GO" id="GO:0006166">
    <property type="term" value="P:purine ribonucleoside salvage"/>
    <property type="evidence" value="ECO:0007669"/>
    <property type="project" value="UniProtKB-UniRule"/>
</dbReference>
<evidence type="ECO:0000256" key="11">
    <source>
        <dbReference type="HAMAP-Rule" id="MF_00004"/>
    </source>
</evidence>
<protein>
    <recommendedName>
        <fullName evidence="6 11">Adenine phosphoribosyltransferase</fullName>
        <shortName evidence="11">APRT</shortName>
        <ecNumber evidence="6 11">2.4.2.7</ecNumber>
    </recommendedName>
</protein>
<evidence type="ECO:0000256" key="8">
    <source>
        <dbReference type="ARBA" id="ARBA00022676"/>
    </source>
</evidence>
<evidence type="ECO:0000256" key="4">
    <source>
        <dbReference type="ARBA" id="ARBA00004659"/>
    </source>
</evidence>
<accession>A0A4Z1RFR6</accession>
<keyword evidence="10 11" id="KW-0660">Purine salvage</keyword>
<dbReference type="InterPro" id="IPR029057">
    <property type="entry name" value="PRTase-like"/>
</dbReference>
<dbReference type="PANTHER" id="PTHR32315">
    <property type="entry name" value="ADENINE PHOSPHORIBOSYLTRANSFERASE"/>
    <property type="match status" value="1"/>
</dbReference>
<dbReference type="GO" id="GO:0005737">
    <property type="term" value="C:cytoplasm"/>
    <property type="evidence" value="ECO:0007669"/>
    <property type="project" value="UniProtKB-SubCell"/>
</dbReference>
<dbReference type="CDD" id="cd06223">
    <property type="entry name" value="PRTases_typeI"/>
    <property type="match status" value="1"/>
</dbReference>
<comment type="catalytic activity">
    <reaction evidence="1 11">
        <text>AMP + diphosphate = 5-phospho-alpha-D-ribose 1-diphosphate + adenine</text>
        <dbReference type="Rhea" id="RHEA:16609"/>
        <dbReference type="ChEBI" id="CHEBI:16708"/>
        <dbReference type="ChEBI" id="CHEBI:33019"/>
        <dbReference type="ChEBI" id="CHEBI:58017"/>
        <dbReference type="ChEBI" id="CHEBI:456215"/>
        <dbReference type="EC" id="2.4.2.7"/>
    </reaction>
</comment>
<dbReference type="EC" id="2.4.2.7" evidence="6 11"/>
<sequence length="173" mass="18877">MHDWHHLIREVADFPRPGIRFSDITPLLADARGLAAAIDAMAAPWRATRIDAVAGVESRGFIIGSALALSLGTGFVPIRKPGKLPARTLHEEYALEYGRDRLEIHADALSAGQRVLLVDDVLATGGTLVASVRLLRRLDVELVGVGVLVELDALHARTRWPHPDITLESALRY</sequence>
<dbReference type="SUPFAM" id="SSF53271">
    <property type="entry name" value="PRTase-like"/>
    <property type="match status" value="1"/>
</dbReference>
<organism evidence="13 14">
    <name type="scientific">Luteimonas yindakuii</name>
    <dbReference type="NCBI Taxonomy" id="2565782"/>
    <lineage>
        <taxon>Bacteria</taxon>
        <taxon>Pseudomonadati</taxon>
        <taxon>Pseudomonadota</taxon>
        <taxon>Gammaproteobacteria</taxon>
        <taxon>Lysobacterales</taxon>
        <taxon>Lysobacteraceae</taxon>
        <taxon>Luteimonas</taxon>
    </lineage>
</organism>
<dbReference type="Pfam" id="PF00156">
    <property type="entry name" value="Pribosyltran"/>
    <property type="match status" value="1"/>
</dbReference>
<dbReference type="NCBIfam" id="NF002634">
    <property type="entry name" value="PRK02304.1-3"/>
    <property type="match status" value="1"/>
</dbReference>
<dbReference type="InterPro" id="IPR005764">
    <property type="entry name" value="Ade_phspho_trans"/>
</dbReference>
<evidence type="ECO:0000259" key="12">
    <source>
        <dbReference type="Pfam" id="PF00156"/>
    </source>
</evidence>
<dbReference type="GO" id="GO:0044209">
    <property type="term" value="P:AMP salvage"/>
    <property type="evidence" value="ECO:0007669"/>
    <property type="project" value="UniProtKB-UniRule"/>
</dbReference>
<feature type="domain" description="Phosphoribosyltransferase" evidence="12">
    <location>
        <begin position="31"/>
        <end position="160"/>
    </location>
</feature>
<keyword evidence="14" id="KW-1185">Reference proteome</keyword>
<comment type="subunit">
    <text evidence="11">Homodimer.</text>
</comment>
<dbReference type="AlphaFoldDB" id="A0A4Z1RFR6"/>
<evidence type="ECO:0000313" key="14">
    <source>
        <dbReference type="Proteomes" id="UP000298681"/>
    </source>
</evidence>
<keyword evidence="9 11" id="KW-0808">Transferase</keyword>
<gene>
    <name evidence="11" type="primary">apt</name>
    <name evidence="13" type="ORF">E4582_11920</name>
</gene>
<dbReference type="FunFam" id="3.40.50.2020:FF:000021">
    <property type="entry name" value="Adenine phosphoribosyltransferase"/>
    <property type="match status" value="1"/>
</dbReference>
<name>A0A4Z1RFR6_9GAMM</name>
<evidence type="ECO:0000256" key="10">
    <source>
        <dbReference type="ARBA" id="ARBA00022726"/>
    </source>
</evidence>
<dbReference type="NCBIfam" id="TIGR01090">
    <property type="entry name" value="apt"/>
    <property type="match status" value="1"/>
</dbReference>
<reference evidence="13 14" key="1">
    <citation type="submission" date="2019-01" db="EMBL/GenBank/DDBJ databases">
        <authorList>
            <person name="Zhang S."/>
        </authorList>
    </citation>
    <scope>NUCLEOTIDE SEQUENCE [LARGE SCALE GENOMIC DNA]</scope>
    <source>
        <strain evidence="13 14">1626</strain>
    </source>
</reference>
<evidence type="ECO:0000256" key="6">
    <source>
        <dbReference type="ARBA" id="ARBA00011893"/>
    </source>
</evidence>
<dbReference type="PANTHER" id="PTHR32315:SF3">
    <property type="entry name" value="ADENINE PHOSPHORIBOSYLTRANSFERASE"/>
    <property type="match status" value="1"/>
</dbReference>
<dbReference type="EMBL" id="SPUH01000002">
    <property type="protein sequence ID" value="TKS52929.1"/>
    <property type="molecule type" value="Genomic_DNA"/>
</dbReference>
<evidence type="ECO:0000256" key="1">
    <source>
        <dbReference type="ARBA" id="ARBA00000868"/>
    </source>
</evidence>
<evidence type="ECO:0000313" key="13">
    <source>
        <dbReference type="EMBL" id="TKS52929.1"/>
    </source>
</evidence>
<dbReference type="RefSeq" id="WP_134675049.1">
    <property type="nucleotide sequence ID" value="NZ_SPUH01000002.1"/>
</dbReference>
<evidence type="ECO:0000256" key="3">
    <source>
        <dbReference type="ARBA" id="ARBA00004496"/>
    </source>
</evidence>
<dbReference type="Gene3D" id="3.40.50.2020">
    <property type="match status" value="1"/>
</dbReference>
<evidence type="ECO:0000256" key="2">
    <source>
        <dbReference type="ARBA" id="ARBA00003968"/>
    </source>
</evidence>
<dbReference type="HAMAP" id="MF_00004">
    <property type="entry name" value="Aden_phosphoribosyltr"/>
    <property type="match status" value="1"/>
</dbReference>
<comment type="similarity">
    <text evidence="5 11">Belongs to the purine/pyrimidine phosphoribosyltransferase family.</text>
</comment>
<proteinExistence type="inferred from homology"/>